<feature type="compositionally biased region" description="Polar residues" evidence="1">
    <location>
        <begin position="292"/>
        <end position="315"/>
    </location>
</feature>
<evidence type="ECO:0000256" key="1">
    <source>
        <dbReference type="SAM" id="MobiDB-lite"/>
    </source>
</evidence>
<name>A0ABQ9HG70_9NEOP</name>
<feature type="region of interest" description="Disordered" evidence="1">
    <location>
        <begin position="1"/>
        <end position="73"/>
    </location>
</feature>
<gene>
    <name evidence="2" type="ORF">PR048_015079</name>
</gene>
<accession>A0ABQ9HG70</accession>
<feature type="compositionally biased region" description="Low complexity" evidence="1">
    <location>
        <begin position="182"/>
        <end position="199"/>
    </location>
</feature>
<sequence>MVIKSRRKSLNMQVEEDKKPKLKKAKISDSHEEITSMQGSSNDVNKDMPFSSSGEKPAGHLPERSVSNNNKTKEKIILPKTCMVIMRPISKAHLEALSRSPMKLLTTVSQKSPPRTKDTSIPSSVSSYLKLAPKLGTPTCNADQNVGVLIKVENGNNVTSAAMQSSVSNIVNQAKSGSDNTSSPRQPSSLSHPSPSIESHASPSLALAGSNFSNTPGCTTLTTSMARTSATTSVPVSSSESALQLLSPKNSAVRTVINTYSKIHPQVVCQTGDSSSPRTRIVKRIVWSPPVQYQRTTNSRTSDSEPTSLVSTSPKGESCKPGSAVPAITTSKVASCKPVNLISSSTSPKVASCISPNIVPITTTHKVASSPKVTSFTPPNIVPITTTHKVASSPKVTSFTTAKVVPTTNSSRIASCKAANVVPISTTTKVTSSQPGYVTTSSTSTPRCQTVNKLETTSSVQKFTRCQLVPTSQAVAFLSRTAARSRLIESVAALSQSSTAVASVESRPATVTAAVTSAESSVGITCPTLQTSQSFGKLPT</sequence>
<evidence type="ECO:0000313" key="3">
    <source>
        <dbReference type="Proteomes" id="UP001159363"/>
    </source>
</evidence>
<dbReference type="EMBL" id="JARBHB010000005">
    <property type="protein sequence ID" value="KAJ8883239.1"/>
    <property type="molecule type" value="Genomic_DNA"/>
</dbReference>
<organism evidence="2 3">
    <name type="scientific">Dryococelus australis</name>
    <dbReference type="NCBI Taxonomy" id="614101"/>
    <lineage>
        <taxon>Eukaryota</taxon>
        <taxon>Metazoa</taxon>
        <taxon>Ecdysozoa</taxon>
        <taxon>Arthropoda</taxon>
        <taxon>Hexapoda</taxon>
        <taxon>Insecta</taxon>
        <taxon>Pterygota</taxon>
        <taxon>Neoptera</taxon>
        <taxon>Polyneoptera</taxon>
        <taxon>Phasmatodea</taxon>
        <taxon>Verophasmatodea</taxon>
        <taxon>Anareolatae</taxon>
        <taxon>Phasmatidae</taxon>
        <taxon>Eurycanthinae</taxon>
        <taxon>Dryococelus</taxon>
    </lineage>
</organism>
<comment type="caution">
    <text evidence="2">The sequence shown here is derived from an EMBL/GenBank/DDBJ whole genome shotgun (WGS) entry which is preliminary data.</text>
</comment>
<protein>
    <submittedName>
        <fullName evidence="2">Uncharacterized protein</fullName>
    </submittedName>
</protein>
<proteinExistence type="predicted"/>
<feature type="region of interest" description="Disordered" evidence="1">
    <location>
        <begin position="292"/>
        <end position="324"/>
    </location>
</feature>
<dbReference type="Proteomes" id="UP001159363">
    <property type="component" value="Chromosome 4"/>
</dbReference>
<feature type="region of interest" description="Disordered" evidence="1">
    <location>
        <begin position="173"/>
        <end position="202"/>
    </location>
</feature>
<evidence type="ECO:0000313" key="2">
    <source>
        <dbReference type="EMBL" id="KAJ8883239.1"/>
    </source>
</evidence>
<keyword evidence="3" id="KW-1185">Reference proteome</keyword>
<reference evidence="2 3" key="1">
    <citation type="submission" date="2023-02" db="EMBL/GenBank/DDBJ databases">
        <title>LHISI_Scaffold_Assembly.</title>
        <authorList>
            <person name="Stuart O.P."/>
            <person name="Cleave R."/>
            <person name="Magrath M.J.L."/>
            <person name="Mikheyev A.S."/>
        </authorList>
    </citation>
    <scope>NUCLEOTIDE SEQUENCE [LARGE SCALE GENOMIC DNA]</scope>
    <source>
        <strain evidence="2">Daus_M_001</strain>
        <tissue evidence="2">Leg muscle</tissue>
    </source>
</reference>